<sequence length="190" mass="21740">MTSFKEDVPSFFVRSEDLVCCCRHCQSTRTPRTAKILRCLPNSIDSPQPATQFPIYINRKVTRDTGVQTETEDETGIGSSVASMPDTAPKANKRTSLLRRLFRSKDASSHAESSFMDTTLGATTEDELSSSRYRKRSRFSFASNPTSKREKKNFEHKRQKSIVRRMRAIKRQLMGEPTNESYRIYPMALL</sequence>
<dbReference type="EMBL" id="CAJFCJ010000015">
    <property type="protein sequence ID" value="CAD5121809.1"/>
    <property type="molecule type" value="Genomic_DNA"/>
</dbReference>
<reference evidence="2 3" key="1">
    <citation type="submission" date="2020-08" db="EMBL/GenBank/DDBJ databases">
        <authorList>
            <person name="Hejnol A."/>
        </authorList>
    </citation>
    <scope>NUCLEOTIDE SEQUENCE [LARGE SCALE GENOMIC DNA]</scope>
</reference>
<protein>
    <submittedName>
        <fullName evidence="2">Uncharacterized protein</fullName>
    </submittedName>
</protein>
<evidence type="ECO:0000256" key="1">
    <source>
        <dbReference type="SAM" id="MobiDB-lite"/>
    </source>
</evidence>
<accession>A0A7I8VZP2</accession>
<gene>
    <name evidence="2" type="ORF">DGYR_LOCUS9714</name>
</gene>
<evidence type="ECO:0000313" key="2">
    <source>
        <dbReference type="EMBL" id="CAD5121809.1"/>
    </source>
</evidence>
<feature type="compositionally biased region" description="Basic residues" evidence="1">
    <location>
        <begin position="149"/>
        <end position="159"/>
    </location>
</feature>
<feature type="region of interest" description="Disordered" evidence="1">
    <location>
        <begin position="66"/>
        <end position="92"/>
    </location>
</feature>
<name>A0A7I8VZP2_9ANNE</name>
<organism evidence="2 3">
    <name type="scientific">Dimorphilus gyrociliatus</name>
    <dbReference type="NCBI Taxonomy" id="2664684"/>
    <lineage>
        <taxon>Eukaryota</taxon>
        <taxon>Metazoa</taxon>
        <taxon>Spiralia</taxon>
        <taxon>Lophotrochozoa</taxon>
        <taxon>Annelida</taxon>
        <taxon>Polychaeta</taxon>
        <taxon>Polychaeta incertae sedis</taxon>
        <taxon>Dinophilidae</taxon>
        <taxon>Dimorphilus</taxon>
    </lineage>
</organism>
<dbReference type="AlphaFoldDB" id="A0A7I8VZP2"/>
<evidence type="ECO:0000313" key="3">
    <source>
        <dbReference type="Proteomes" id="UP000549394"/>
    </source>
</evidence>
<dbReference type="Proteomes" id="UP000549394">
    <property type="component" value="Unassembled WGS sequence"/>
</dbReference>
<keyword evidence="3" id="KW-1185">Reference proteome</keyword>
<comment type="caution">
    <text evidence="2">The sequence shown here is derived from an EMBL/GenBank/DDBJ whole genome shotgun (WGS) entry which is preliminary data.</text>
</comment>
<feature type="region of interest" description="Disordered" evidence="1">
    <location>
        <begin position="139"/>
        <end position="159"/>
    </location>
</feature>
<proteinExistence type="predicted"/>